<dbReference type="Pfam" id="PF07484">
    <property type="entry name" value="Collar"/>
    <property type="match status" value="1"/>
</dbReference>
<evidence type="ECO:0000313" key="2">
    <source>
        <dbReference type="EMBL" id="HGG92906.1"/>
    </source>
</evidence>
<proteinExistence type="predicted"/>
<protein>
    <recommendedName>
        <fullName evidence="1">Phage tail collar domain-containing protein</fullName>
    </recommendedName>
</protein>
<dbReference type="InterPro" id="IPR011083">
    <property type="entry name" value="Phage_tail_collar_dom"/>
</dbReference>
<dbReference type="AlphaFoldDB" id="A0A7C4AHI4"/>
<dbReference type="EMBL" id="DSRP01000561">
    <property type="protein sequence ID" value="HGG92906.1"/>
    <property type="molecule type" value="Genomic_DNA"/>
</dbReference>
<sequence length="222" mass="23171">MAYMRTTIIDASPAGDSVKQAILDLDADLTGAFQGLNDIQGALNLKIGQDRYNAASGVPRLDDAGKVGRDQLPVASLLPVGSVMLFAGQALPDGSDWLLCDGSEVEIAAYYALYEVLGATFGLSQDPAKFLLPDLRGEFVRGWDNGRGVDQGRAFGSAQAQEIKAHGHSVPGIAYLGVGAPDAGGSLTVGGVDAAHPTQTGLGEGAETRPRNVALNYCIKWR</sequence>
<accession>A0A7C4AHI4</accession>
<name>A0A7C4AHI4_9BACT</name>
<gene>
    <name evidence="2" type="ORF">ENR59_08145</name>
</gene>
<dbReference type="SUPFAM" id="SSF88874">
    <property type="entry name" value="Receptor-binding domain of short tail fibre protein gp12"/>
    <property type="match status" value="1"/>
</dbReference>
<organism evidence="2">
    <name type="scientific">Fundidesulfovibrio putealis</name>
    <dbReference type="NCBI Taxonomy" id="270496"/>
    <lineage>
        <taxon>Bacteria</taxon>
        <taxon>Pseudomonadati</taxon>
        <taxon>Thermodesulfobacteriota</taxon>
        <taxon>Desulfovibrionia</taxon>
        <taxon>Desulfovibrionales</taxon>
        <taxon>Desulfovibrionaceae</taxon>
        <taxon>Fundidesulfovibrio</taxon>
    </lineage>
</organism>
<dbReference type="Gene3D" id="3.90.1340.10">
    <property type="entry name" value="Phage tail collar domain"/>
    <property type="match status" value="1"/>
</dbReference>
<comment type="caution">
    <text evidence="2">The sequence shown here is derived from an EMBL/GenBank/DDBJ whole genome shotgun (WGS) entry which is preliminary data.</text>
</comment>
<dbReference type="InterPro" id="IPR037053">
    <property type="entry name" value="Phage_tail_collar_dom_sf"/>
</dbReference>
<evidence type="ECO:0000259" key="1">
    <source>
        <dbReference type="Pfam" id="PF07484"/>
    </source>
</evidence>
<reference evidence="2" key="1">
    <citation type="journal article" date="2020" name="mSystems">
        <title>Genome- and Community-Level Interaction Insights into Carbon Utilization and Element Cycling Functions of Hydrothermarchaeota in Hydrothermal Sediment.</title>
        <authorList>
            <person name="Zhou Z."/>
            <person name="Liu Y."/>
            <person name="Xu W."/>
            <person name="Pan J."/>
            <person name="Luo Z.H."/>
            <person name="Li M."/>
        </authorList>
    </citation>
    <scope>NUCLEOTIDE SEQUENCE [LARGE SCALE GENOMIC DNA]</scope>
    <source>
        <strain evidence="2">SpSt-413</strain>
    </source>
</reference>
<feature type="domain" description="Phage tail collar" evidence="1">
    <location>
        <begin position="81"/>
        <end position="140"/>
    </location>
</feature>